<evidence type="ECO:0000313" key="9">
    <source>
        <dbReference type="Proteomes" id="UP000182444"/>
    </source>
</evidence>
<evidence type="ECO:0000256" key="4">
    <source>
        <dbReference type="ARBA" id="ARBA00023098"/>
    </source>
</evidence>
<dbReference type="eggNOG" id="KOG2898">
    <property type="taxonomic scope" value="Eukaryota"/>
</dbReference>
<dbReference type="VEuPathDB" id="FungiDB:YALI1_C19794g"/>
<protein>
    <recommendedName>
        <fullName evidence="10">Phospholipid/glycerol acyltransferase domain-containing protein</fullName>
    </recommendedName>
</protein>
<evidence type="ECO:0000256" key="6">
    <source>
        <dbReference type="ARBA" id="ARBA00023315"/>
    </source>
</evidence>
<reference evidence="8 9" key="1">
    <citation type="journal article" date="2016" name="PLoS ONE">
        <title>Sequence Assembly of Yarrowia lipolytica Strain W29/CLIB89 Shows Transposable Element Diversity.</title>
        <authorList>
            <person name="Magnan C."/>
            <person name="Yu J."/>
            <person name="Chang I."/>
            <person name="Jahn E."/>
            <person name="Kanomata Y."/>
            <person name="Wu J."/>
            <person name="Zeller M."/>
            <person name="Oakes M."/>
            <person name="Baldi P."/>
            <person name="Sandmeyer S."/>
        </authorList>
    </citation>
    <scope>NUCLEOTIDE SEQUENCE [LARGE SCALE GENOMIC DNA]</scope>
    <source>
        <strain evidence="9">CLIB89(W29)</strain>
    </source>
</reference>
<evidence type="ECO:0000313" key="8">
    <source>
        <dbReference type="EMBL" id="AOW02847.1"/>
    </source>
</evidence>
<proteinExistence type="predicted"/>
<dbReference type="Proteomes" id="UP000182444">
    <property type="component" value="Chromosome 1C"/>
</dbReference>
<evidence type="ECO:0000256" key="2">
    <source>
        <dbReference type="ARBA" id="ARBA00022692"/>
    </source>
</evidence>
<dbReference type="AlphaFoldDB" id="A0A1D8NB32"/>
<accession>A0A1D8NB32</accession>
<evidence type="ECO:0008006" key="10">
    <source>
        <dbReference type="Google" id="ProtNLM"/>
    </source>
</evidence>
<dbReference type="PANTHER" id="PTHR23063:SF60">
    <property type="entry name" value="LYSOPHOSPHATIDIC ACID:OLEOYL-COA ACYLTRANSFERASE 1"/>
    <property type="match status" value="1"/>
</dbReference>
<keyword evidence="5 7" id="KW-0472">Membrane</keyword>
<keyword evidence="3 7" id="KW-1133">Transmembrane helix</keyword>
<dbReference type="VEuPathDB" id="FungiDB:YALI0_C14014g"/>
<keyword evidence="1" id="KW-0808">Transferase</keyword>
<evidence type="ECO:0000256" key="7">
    <source>
        <dbReference type="SAM" id="Phobius"/>
    </source>
</evidence>
<sequence>MEKFSQYRDKGTGVAPYLPHPRSKADGSLPSTIFVVLQAPLALVESVIKIPLLLALLALYAGIIQFITIEPVRKAYFSTLLFVSGFWFWNVSAEAVRRNKLTEAYPKPGEVVVSNYLSPIDAFVYSALFDPLGPFGVFFKALGIPEIVPPTHGESLSKIVFDATSKGRAVVVFAEGTTSNGRGLLPLLHIDFHQLSQNTKVIPAGLRLAPQYITTPLPVTLPMWVFRLLSNPTGWHVSLRFAEPCYAKDTNVNNTLVESICRVGRLKSIGPDLGVEGKRNFWKVYNKKKDLLFNPLWGVKTHLFMFMSIFSSTSTPQADITYCILLQSLCCGIKSSHFCCPSTNRCSKQCIFVIN</sequence>
<dbReference type="EMBL" id="CP017555">
    <property type="protein sequence ID" value="AOW02847.1"/>
    <property type="molecule type" value="Genomic_DNA"/>
</dbReference>
<dbReference type="GO" id="GO:0016746">
    <property type="term" value="F:acyltransferase activity"/>
    <property type="evidence" value="ECO:0007669"/>
    <property type="project" value="UniProtKB-KW"/>
</dbReference>
<evidence type="ECO:0000256" key="5">
    <source>
        <dbReference type="ARBA" id="ARBA00023136"/>
    </source>
</evidence>
<dbReference type="GeneID" id="2909725"/>
<keyword evidence="2 7" id="KW-0812">Transmembrane</keyword>
<dbReference type="GO" id="GO:0006629">
    <property type="term" value="P:lipid metabolic process"/>
    <property type="evidence" value="ECO:0007669"/>
    <property type="project" value="UniProtKB-KW"/>
</dbReference>
<gene>
    <name evidence="8" type="ORF">YALI1_C19794g</name>
</gene>
<evidence type="ECO:0000256" key="3">
    <source>
        <dbReference type="ARBA" id="ARBA00022989"/>
    </source>
</evidence>
<name>A0A1D8NB32_YARLL</name>
<dbReference type="PANTHER" id="PTHR23063">
    <property type="entry name" value="PHOSPHOLIPID ACYLTRANSFERASE"/>
    <property type="match status" value="1"/>
</dbReference>
<organism evidence="8 9">
    <name type="scientific">Yarrowia lipolytica</name>
    <name type="common">Candida lipolytica</name>
    <dbReference type="NCBI Taxonomy" id="4952"/>
    <lineage>
        <taxon>Eukaryota</taxon>
        <taxon>Fungi</taxon>
        <taxon>Dikarya</taxon>
        <taxon>Ascomycota</taxon>
        <taxon>Saccharomycotina</taxon>
        <taxon>Dipodascomycetes</taxon>
        <taxon>Dipodascales</taxon>
        <taxon>Dipodascales incertae sedis</taxon>
        <taxon>Yarrowia</taxon>
    </lineage>
</organism>
<evidence type="ECO:0000256" key="1">
    <source>
        <dbReference type="ARBA" id="ARBA00022679"/>
    </source>
</evidence>
<keyword evidence="6" id="KW-0012">Acyltransferase</keyword>
<dbReference type="RefSeq" id="XP_068138485.1">
    <property type="nucleotide sequence ID" value="XM_068282384.1"/>
</dbReference>
<dbReference type="SUPFAM" id="SSF69593">
    <property type="entry name" value="Glycerol-3-phosphate (1)-acyltransferase"/>
    <property type="match status" value="1"/>
</dbReference>
<feature type="transmembrane region" description="Helical" evidence="7">
    <location>
        <begin position="50"/>
        <end position="69"/>
    </location>
</feature>
<keyword evidence="4" id="KW-0443">Lipid metabolism</keyword>